<evidence type="ECO:0000256" key="7">
    <source>
        <dbReference type="ARBA" id="ARBA00022692"/>
    </source>
</evidence>
<evidence type="ECO:0000256" key="6">
    <source>
        <dbReference type="ARBA" id="ARBA00022592"/>
    </source>
</evidence>
<keyword evidence="9 10" id="KW-0472">Membrane</keyword>
<organism evidence="13 14">
    <name type="scientific">Nocardioides anomalus</name>
    <dbReference type="NCBI Taxonomy" id="2712223"/>
    <lineage>
        <taxon>Bacteria</taxon>
        <taxon>Bacillati</taxon>
        <taxon>Actinomycetota</taxon>
        <taxon>Actinomycetes</taxon>
        <taxon>Propionibacteriales</taxon>
        <taxon>Nocardioidaceae</taxon>
        <taxon>Nocardioides</taxon>
    </lineage>
</organism>
<comment type="similarity">
    <text evidence="3 10">Belongs to the binding-protein-dependent transport system permease family. CysTW subfamily.</text>
</comment>
<gene>
    <name evidence="13" type="primary">pstA</name>
    <name evidence="13" type="ORF">G5V58_04410</name>
</gene>
<comment type="function">
    <text evidence="1">Part of the binding-protein-dependent transport system for phosphate; probably responsible for the translocation of the substrate across the membrane.</text>
</comment>
<evidence type="ECO:0000256" key="5">
    <source>
        <dbReference type="ARBA" id="ARBA00022475"/>
    </source>
</evidence>
<keyword evidence="4" id="KW-0813">Transport</keyword>
<dbReference type="KEGG" id="nano:G5V58_04410"/>
<dbReference type="PANTHER" id="PTHR42922">
    <property type="entry name" value="PHOSPHATE TRANSPORT SYSTEM PERMEASE PROTEIN PSTA"/>
    <property type="match status" value="1"/>
</dbReference>
<feature type="transmembrane region" description="Helical" evidence="10">
    <location>
        <begin position="210"/>
        <end position="230"/>
    </location>
</feature>
<feature type="transmembrane region" description="Helical" evidence="10">
    <location>
        <begin position="75"/>
        <end position="94"/>
    </location>
</feature>
<feature type="transmembrane region" description="Helical" evidence="10">
    <location>
        <begin position="161"/>
        <end position="189"/>
    </location>
</feature>
<evidence type="ECO:0000256" key="11">
    <source>
        <dbReference type="SAM" id="MobiDB-lite"/>
    </source>
</evidence>
<evidence type="ECO:0000256" key="10">
    <source>
        <dbReference type="RuleBase" id="RU363043"/>
    </source>
</evidence>
<evidence type="ECO:0000256" key="1">
    <source>
        <dbReference type="ARBA" id="ARBA00003510"/>
    </source>
</evidence>
<evidence type="ECO:0000313" key="13">
    <source>
        <dbReference type="EMBL" id="QIG42113.1"/>
    </source>
</evidence>
<protein>
    <recommendedName>
        <fullName evidence="10">Phosphate transport system permease protein PstA</fullName>
    </recommendedName>
</protein>
<keyword evidence="5 10" id="KW-1003">Cell membrane</keyword>
<evidence type="ECO:0000256" key="8">
    <source>
        <dbReference type="ARBA" id="ARBA00022989"/>
    </source>
</evidence>
<dbReference type="CDD" id="cd06261">
    <property type="entry name" value="TM_PBP2"/>
    <property type="match status" value="1"/>
</dbReference>
<dbReference type="InterPro" id="IPR035906">
    <property type="entry name" value="MetI-like_sf"/>
</dbReference>
<feature type="domain" description="ABC transmembrane type-1" evidence="12">
    <location>
        <begin position="165"/>
        <end position="368"/>
    </location>
</feature>
<dbReference type="AlphaFoldDB" id="A0A6G6WAE1"/>
<keyword evidence="8 10" id="KW-1133">Transmembrane helix</keyword>
<dbReference type="InterPro" id="IPR005672">
    <property type="entry name" value="Phosphate_PstA"/>
</dbReference>
<accession>A0A6G6WAE1</accession>
<feature type="transmembrane region" description="Helical" evidence="10">
    <location>
        <begin position="236"/>
        <end position="257"/>
    </location>
</feature>
<dbReference type="PROSITE" id="PS50928">
    <property type="entry name" value="ABC_TM1"/>
    <property type="match status" value="1"/>
</dbReference>
<dbReference type="GO" id="GO:0035435">
    <property type="term" value="P:phosphate ion transmembrane transport"/>
    <property type="evidence" value="ECO:0007669"/>
    <property type="project" value="InterPro"/>
</dbReference>
<feature type="region of interest" description="Disordered" evidence="11">
    <location>
        <begin position="381"/>
        <end position="401"/>
    </location>
</feature>
<dbReference type="NCBIfam" id="TIGR00974">
    <property type="entry name" value="3a0107s02c"/>
    <property type="match status" value="1"/>
</dbReference>
<dbReference type="GO" id="GO:0005886">
    <property type="term" value="C:plasma membrane"/>
    <property type="evidence" value="ECO:0007669"/>
    <property type="project" value="UniProtKB-SubCell"/>
</dbReference>
<dbReference type="InterPro" id="IPR000515">
    <property type="entry name" value="MetI-like"/>
</dbReference>
<name>A0A6G6WAE1_9ACTN</name>
<dbReference type="RefSeq" id="WP_165229103.1">
    <property type="nucleotide sequence ID" value="NZ_CP049257.1"/>
</dbReference>
<dbReference type="SUPFAM" id="SSF161098">
    <property type="entry name" value="MetI-like"/>
    <property type="match status" value="1"/>
</dbReference>
<dbReference type="PANTHER" id="PTHR42922:SF1">
    <property type="entry name" value="PHOSPHATE TRANSPORT SYSTEM PERMEASE PROTEIN PSTA"/>
    <property type="match status" value="1"/>
</dbReference>
<sequence length="401" mass="42035">MTLTHGSAQPPTYDVAAPPATVLPSYDEDAPPPVPRFGLGRPSPDERFARGGSWVAALGLAWLITQRLLPLGGLPWFLLTWFVLGLVVTAVTASMSGGMVEVKDRVAASVITGAALVVGAAVVSTVVFVTARGWKPLLHVNFWTDDMSGVGPKDGFENGGVLHAITGSAIELGIALLITLPLGIGTAVFMTEIGGKFARIVRTVVEAMTALPSIVAGLFIYTVFIIALGYPRSGLAAALAISVMILPIIARASDVVLRVVPGGLREASLALGASRWRTVWHVVLPTARPGLATAVILGVARGVGETSPVLLTSGAAAFLVTNPTDGVMNSLPLFIYSNVRSGEPVAIERAFAAATALLFLVLVLFTIARLLARPRRSGRRRPALRRPALRRPATDTVKDPS</sequence>
<feature type="transmembrane region" description="Helical" evidence="10">
    <location>
        <begin position="106"/>
        <end position="131"/>
    </location>
</feature>
<evidence type="ECO:0000256" key="2">
    <source>
        <dbReference type="ARBA" id="ARBA00004651"/>
    </source>
</evidence>
<feature type="transmembrane region" description="Helical" evidence="10">
    <location>
        <begin position="350"/>
        <end position="372"/>
    </location>
</feature>
<keyword evidence="7 10" id="KW-0812">Transmembrane</keyword>
<dbReference type="EMBL" id="CP049257">
    <property type="protein sequence ID" value="QIG42113.1"/>
    <property type="molecule type" value="Genomic_DNA"/>
</dbReference>
<dbReference type="Gene3D" id="1.10.3720.10">
    <property type="entry name" value="MetI-like"/>
    <property type="match status" value="1"/>
</dbReference>
<dbReference type="Proteomes" id="UP000502996">
    <property type="component" value="Chromosome"/>
</dbReference>
<evidence type="ECO:0000313" key="14">
    <source>
        <dbReference type="Proteomes" id="UP000502996"/>
    </source>
</evidence>
<proteinExistence type="inferred from homology"/>
<feature type="transmembrane region" description="Helical" evidence="10">
    <location>
        <begin position="278"/>
        <end position="300"/>
    </location>
</feature>
<feature type="compositionally biased region" description="Basic and acidic residues" evidence="11">
    <location>
        <begin position="392"/>
        <end position="401"/>
    </location>
</feature>
<evidence type="ECO:0000256" key="4">
    <source>
        <dbReference type="ARBA" id="ARBA00022448"/>
    </source>
</evidence>
<dbReference type="GO" id="GO:0005315">
    <property type="term" value="F:phosphate transmembrane transporter activity"/>
    <property type="evidence" value="ECO:0007669"/>
    <property type="project" value="InterPro"/>
</dbReference>
<evidence type="ECO:0000256" key="9">
    <source>
        <dbReference type="ARBA" id="ARBA00023136"/>
    </source>
</evidence>
<dbReference type="InterPro" id="IPR051408">
    <property type="entry name" value="Phosphate_transprt_permease"/>
</dbReference>
<keyword evidence="14" id="KW-1185">Reference proteome</keyword>
<evidence type="ECO:0000259" key="12">
    <source>
        <dbReference type="PROSITE" id="PS50928"/>
    </source>
</evidence>
<comment type="subcellular location">
    <subcellularLocation>
        <location evidence="2 10">Cell membrane</location>
        <topology evidence="2 10">Multi-pass membrane protein</topology>
    </subcellularLocation>
</comment>
<reference evidence="13 14" key="1">
    <citation type="submission" date="2020-02" db="EMBL/GenBank/DDBJ databases">
        <title>Full genome sequence of Nocardioides sp. R-3366.</title>
        <authorList>
            <person name="Im W.-T."/>
        </authorList>
    </citation>
    <scope>NUCLEOTIDE SEQUENCE [LARGE SCALE GENOMIC DNA]</scope>
    <source>
        <strain evidence="13 14">R-3366</strain>
    </source>
</reference>
<dbReference type="Pfam" id="PF00528">
    <property type="entry name" value="BPD_transp_1"/>
    <property type="match status" value="1"/>
</dbReference>
<keyword evidence="6" id="KW-0592">Phosphate transport</keyword>
<evidence type="ECO:0000256" key="3">
    <source>
        <dbReference type="ARBA" id="ARBA00007069"/>
    </source>
</evidence>